<evidence type="ECO:0000256" key="1">
    <source>
        <dbReference type="SAM" id="Phobius"/>
    </source>
</evidence>
<evidence type="ECO:0000313" key="2">
    <source>
        <dbReference type="EMBL" id="GIH70404.1"/>
    </source>
</evidence>
<keyword evidence="1" id="KW-0812">Transmembrane</keyword>
<evidence type="ECO:0000313" key="3">
    <source>
        <dbReference type="Proteomes" id="UP000610966"/>
    </source>
</evidence>
<keyword evidence="1" id="KW-1133">Transmembrane helix</keyword>
<comment type="caution">
    <text evidence="2">The sequence shown here is derived from an EMBL/GenBank/DDBJ whole genome shotgun (WGS) entry which is preliminary data.</text>
</comment>
<dbReference type="EMBL" id="BOOG01000022">
    <property type="protein sequence ID" value="GIH70404.1"/>
    <property type="molecule type" value="Genomic_DNA"/>
</dbReference>
<feature type="transmembrane region" description="Helical" evidence="1">
    <location>
        <begin position="36"/>
        <end position="59"/>
    </location>
</feature>
<dbReference type="AlphaFoldDB" id="A0A8J3RAL9"/>
<name>A0A8J3RAL9_9ACTN</name>
<proteinExistence type="predicted"/>
<keyword evidence="3" id="KW-1185">Reference proteome</keyword>
<protein>
    <submittedName>
        <fullName evidence="2">Uncharacterized protein</fullName>
    </submittedName>
</protein>
<organism evidence="2 3">
    <name type="scientific">Sphaerimonospora thailandensis</name>
    <dbReference type="NCBI Taxonomy" id="795644"/>
    <lineage>
        <taxon>Bacteria</taxon>
        <taxon>Bacillati</taxon>
        <taxon>Actinomycetota</taxon>
        <taxon>Actinomycetes</taxon>
        <taxon>Streptosporangiales</taxon>
        <taxon>Streptosporangiaceae</taxon>
        <taxon>Sphaerimonospora</taxon>
    </lineage>
</organism>
<accession>A0A8J3RAL9</accession>
<keyword evidence="1" id="KW-0472">Membrane</keyword>
<sequence length="69" mass="7817">MGEVSHSFLSRSSSMPLLDAVANSLILMNELGSSPFALIFVAIAAAYFGWRIVEFIPFTRRIIERREQR</sequence>
<gene>
    <name evidence="2" type="ORF">Mth01_26570</name>
</gene>
<reference evidence="2" key="1">
    <citation type="submission" date="2021-01" db="EMBL/GenBank/DDBJ databases">
        <title>Whole genome shotgun sequence of Sphaerimonospora thailandensis NBRC 107569.</title>
        <authorList>
            <person name="Komaki H."/>
            <person name="Tamura T."/>
        </authorList>
    </citation>
    <scope>NUCLEOTIDE SEQUENCE</scope>
    <source>
        <strain evidence="2">NBRC 107569</strain>
    </source>
</reference>
<dbReference type="Proteomes" id="UP000610966">
    <property type="component" value="Unassembled WGS sequence"/>
</dbReference>